<comment type="caution">
    <text evidence="1">The sequence shown here is derived from an EMBL/GenBank/DDBJ whole genome shotgun (WGS) entry which is preliminary data.</text>
</comment>
<protein>
    <submittedName>
        <fullName evidence="1">Uncharacterized protein</fullName>
    </submittedName>
</protein>
<accession>A0A917HWZ5</accession>
<reference evidence="1" key="2">
    <citation type="submission" date="2020-09" db="EMBL/GenBank/DDBJ databases">
        <authorList>
            <person name="Sun Q."/>
            <person name="Zhou Y."/>
        </authorList>
    </citation>
    <scope>NUCLEOTIDE SEQUENCE</scope>
    <source>
        <strain evidence="1">CGMCC 1.15763</strain>
    </source>
</reference>
<reference evidence="1" key="1">
    <citation type="journal article" date="2014" name="Int. J. Syst. Evol. Microbiol.">
        <title>Complete genome sequence of Corynebacterium casei LMG S-19264T (=DSM 44701T), isolated from a smear-ripened cheese.</title>
        <authorList>
            <consortium name="US DOE Joint Genome Institute (JGI-PGF)"/>
            <person name="Walter F."/>
            <person name="Albersmeier A."/>
            <person name="Kalinowski J."/>
            <person name="Ruckert C."/>
        </authorList>
    </citation>
    <scope>NUCLEOTIDE SEQUENCE</scope>
    <source>
        <strain evidence="1">CGMCC 1.15763</strain>
    </source>
</reference>
<gene>
    <name evidence="1" type="ORF">GCM10011416_11380</name>
</gene>
<evidence type="ECO:0000313" key="1">
    <source>
        <dbReference type="EMBL" id="GGG95531.1"/>
    </source>
</evidence>
<proteinExistence type="predicted"/>
<name>A0A917HWZ5_9FLAO</name>
<organism evidence="1 2">
    <name type="scientific">Polaribacter pacificus</name>
    <dbReference type="NCBI Taxonomy" id="1775173"/>
    <lineage>
        <taxon>Bacteria</taxon>
        <taxon>Pseudomonadati</taxon>
        <taxon>Bacteroidota</taxon>
        <taxon>Flavobacteriia</taxon>
        <taxon>Flavobacteriales</taxon>
        <taxon>Flavobacteriaceae</taxon>
    </lineage>
</organism>
<dbReference type="Proteomes" id="UP000633278">
    <property type="component" value="Unassembled WGS sequence"/>
</dbReference>
<dbReference type="EMBL" id="BMJW01000001">
    <property type="protein sequence ID" value="GGG95531.1"/>
    <property type="molecule type" value="Genomic_DNA"/>
</dbReference>
<sequence>MILDSMKLITIKRKTRLEKRFTPKMGELHTNVTYIKKTLLNIVPLETIHKYRETYYGKVKDCEDCVLTK</sequence>
<keyword evidence="2" id="KW-1185">Reference proteome</keyword>
<evidence type="ECO:0000313" key="2">
    <source>
        <dbReference type="Proteomes" id="UP000633278"/>
    </source>
</evidence>
<dbReference type="AlphaFoldDB" id="A0A917HWZ5"/>